<sequence>MENQEPSTSESVTSTSPAIVFDNLENGYQSQPNRSEKIHEIDQERIVRFVYFGQAVLIIIVALACVAFTILEPKMIIENITSTKMNQPV</sequence>
<dbReference type="AlphaFoldDB" id="A0A2K6WKW7"/>
<evidence type="ECO:0000313" key="3">
    <source>
        <dbReference type="Proteomes" id="UP000024404"/>
    </source>
</evidence>
<evidence type="ECO:0000256" key="1">
    <source>
        <dbReference type="SAM" id="Phobius"/>
    </source>
</evidence>
<dbReference type="Proteomes" id="UP000024404">
    <property type="component" value="Unassembled WGS sequence"/>
</dbReference>
<name>A0A2K6WKW7_ONCVO</name>
<keyword evidence="3" id="KW-1185">Reference proteome</keyword>
<reference evidence="3" key="1">
    <citation type="submission" date="2013-10" db="EMBL/GenBank/DDBJ databases">
        <title>Genome sequencing of Onchocerca volvulus.</title>
        <authorList>
            <person name="Cotton J."/>
            <person name="Tsai J."/>
            <person name="Stanley E."/>
            <person name="Tracey A."/>
            <person name="Holroyd N."/>
            <person name="Lustigman S."/>
            <person name="Berriman M."/>
        </authorList>
    </citation>
    <scope>NUCLEOTIDE SEQUENCE</scope>
</reference>
<feature type="transmembrane region" description="Helical" evidence="1">
    <location>
        <begin position="49"/>
        <end position="71"/>
    </location>
</feature>
<keyword evidence="1" id="KW-0812">Transmembrane</keyword>
<protein>
    <submittedName>
        <fullName evidence="2">Uncharacterized protein</fullName>
    </submittedName>
</protein>
<accession>A0A2K6WKW7</accession>
<proteinExistence type="predicted"/>
<dbReference type="EnsemblMetazoa" id="OVOC9374.1">
    <property type="protein sequence ID" value="OVOC9374.1"/>
    <property type="gene ID" value="WBGene00246183"/>
</dbReference>
<keyword evidence="1" id="KW-1133">Transmembrane helix</keyword>
<dbReference type="EnsemblMetazoa" id="OVOC9374.2">
    <property type="protein sequence ID" value="OVOC9374.2"/>
    <property type="gene ID" value="WBGene00246183"/>
</dbReference>
<keyword evidence="1" id="KW-0472">Membrane</keyword>
<organism evidence="2 3">
    <name type="scientific">Onchocerca volvulus</name>
    <dbReference type="NCBI Taxonomy" id="6282"/>
    <lineage>
        <taxon>Eukaryota</taxon>
        <taxon>Metazoa</taxon>
        <taxon>Ecdysozoa</taxon>
        <taxon>Nematoda</taxon>
        <taxon>Chromadorea</taxon>
        <taxon>Rhabditida</taxon>
        <taxon>Spirurina</taxon>
        <taxon>Spiruromorpha</taxon>
        <taxon>Filarioidea</taxon>
        <taxon>Onchocercidae</taxon>
        <taxon>Onchocerca</taxon>
    </lineage>
</organism>
<evidence type="ECO:0000313" key="2">
    <source>
        <dbReference type="EnsemblMetazoa" id="OVOC9374.1"/>
    </source>
</evidence>
<reference evidence="2" key="2">
    <citation type="submission" date="2018-02" db="UniProtKB">
        <authorList>
            <consortium name="EnsemblMetazoa"/>
        </authorList>
    </citation>
    <scope>IDENTIFICATION</scope>
</reference>
<dbReference type="EMBL" id="CMVM020000262">
    <property type="status" value="NOT_ANNOTATED_CDS"/>
    <property type="molecule type" value="Genomic_DNA"/>
</dbReference>